<proteinExistence type="predicted"/>
<gene>
    <name evidence="2" type="ORF">B0T26DRAFT_756390</name>
</gene>
<sequence length="146" mass="15799">MAASEDPEPSKSVLSMVKGWGNSSLPPMGLATLVTALHWRPLQVLPMLFAPLLMFSSYLGVAGFKKDGAGMTAAYSGMYVLLAARRRPASLRNRFTVRGGVRAVAMGLGVVNCLAGAYVYATADRAAEENERRELNKWGVYQDDDK</sequence>
<evidence type="ECO:0000313" key="2">
    <source>
        <dbReference type="EMBL" id="KAK0706982.1"/>
    </source>
</evidence>
<feature type="transmembrane region" description="Helical" evidence="1">
    <location>
        <begin position="44"/>
        <end position="62"/>
    </location>
</feature>
<organism evidence="2 3">
    <name type="scientific">Lasiosphaeria miniovina</name>
    <dbReference type="NCBI Taxonomy" id="1954250"/>
    <lineage>
        <taxon>Eukaryota</taxon>
        <taxon>Fungi</taxon>
        <taxon>Dikarya</taxon>
        <taxon>Ascomycota</taxon>
        <taxon>Pezizomycotina</taxon>
        <taxon>Sordariomycetes</taxon>
        <taxon>Sordariomycetidae</taxon>
        <taxon>Sordariales</taxon>
        <taxon>Lasiosphaeriaceae</taxon>
        <taxon>Lasiosphaeria</taxon>
    </lineage>
</organism>
<feature type="transmembrane region" description="Helical" evidence="1">
    <location>
        <begin position="104"/>
        <end position="123"/>
    </location>
</feature>
<name>A0AA40A0C3_9PEZI</name>
<keyword evidence="1" id="KW-1133">Transmembrane helix</keyword>
<dbReference type="GeneID" id="85329357"/>
<keyword evidence="3" id="KW-1185">Reference proteome</keyword>
<dbReference type="AlphaFoldDB" id="A0AA40A0C3"/>
<comment type="caution">
    <text evidence="2">The sequence shown here is derived from an EMBL/GenBank/DDBJ whole genome shotgun (WGS) entry which is preliminary data.</text>
</comment>
<dbReference type="EMBL" id="JAUIRO010000007">
    <property type="protein sequence ID" value="KAK0706982.1"/>
    <property type="molecule type" value="Genomic_DNA"/>
</dbReference>
<keyword evidence="1" id="KW-0812">Transmembrane</keyword>
<dbReference type="Proteomes" id="UP001172101">
    <property type="component" value="Unassembled WGS sequence"/>
</dbReference>
<keyword evidence="1" id="KW-0472">Membrane</keyword>
<dbReference type="RefSeq" id="XP_060292076.1">
    <property type="nucleotide sequence ID" value="XM_060446087.1"/>
</dbReference>
<evidence type="ECO:0000313" key="3">
    <source>
        <dbReference type="Proteomes" id="UP001172101"/>
    </source>
</evidence>
<evidence type="ECO:0000256" key="1">
    <source>
        <dbReference type="SAM" id="Phobius"/>
    </source>
</evidence>
<protein>
    <submittedName>
        <fullName evidence="2">Uncharacterized protein</fullName>
    </submittedName>
</protein>
<accession>A0AA40A0C3</accession>
<reference evidence="2" key="1">
    <citation type="submission" date="2023-06" db="EMBL/GenBank/DDBJ databases">
        <title>Genome-scale phylogeny and comparative genomics of the fungal order Sordariales.</title>
        <authorList>
            <consortium name="Lawrence Berkeley National Laboratory"/>
            <person name="Hensen N."/>
            <person name="Bonometti L."/>
            <person name="Westerberg I."/>
            <person name="Brannstrom I.O."/>
            <person name="Guillou S."/>
            <person name="Cros-Aarteil S."/>
            <person name="Calhoun S."/>
            <person name="Haridas S."/>
            <person name="Kuo A."/>
            <person name="Mondo S."/>
            <person name="Pangilinan J."/>
            <person name="Riley R."/>
            <person name="LaButti K."/>
            <person name="Andreopoulos B."/>
            <person name="Lipzen A."/>
            <person name="Chen C."/>
            <person name="Yanf M."/>
            <person name="Daum C."/>
            <person name="Ng V."/>
            <person name="Clum A."/>
            <person name="Steindorff A."/>
            <person name="Ohm R."/>
            <person name="Martin F."/>
            <person name="Silar P."/>
            <person name="Natvig D."/>
            <person name="Lalanne C."/>
            <person name="Gautier V."/>
            <person name="Ament-velasquez S.L."/>
            <person name="Kruys A."/>
            <person name="Hutchinson M.I."/>
            <person name="Powell A.J."/>
            <person name="Barry K."/>
            <person name="Miller A.N."/>
            <person name="Grigoriev I.V."/>
            <person name="Debuchy R."/>
            <person name="Gladieux P."/>
            <person name="Thoren M.H."/>
            <person name="Johannesson H."/>
        </authorList>
    </citation>
    <scope>NUCLEOTIDE SEQUENCE</scope>
    <source>
        <strain evidence="2">SMH2392-1A</strain>
    </source>
</reference>